<gene>
    <name evidence="2" type="ORF">H0235_014375</name>
</gene>
<dbReference type="Proteomes" id="UP000600918">
    <property type="component" value="Unassembled WGS sequence"/>
</dbReference>
<evidence type="ECO:0000313" key="2">
    <source>
        <dbReference type="EMBL" id="KAF7406719.1"/>
    </source>
</evidence>
<evidence type="ECO:0000256" key="1">
    <source>
        <dbReference type="SAM" id="MobiDB-lite"/>
    </source>
</evidence>
<keyword evidence="3" id="KW-1185">Reference proteome</keyword>
<feature type="region of interest" description="Disordered" evidence="1">
    <location>
        <begin position="22"/>
        <end position="103"/>
    </location>
</feature>
<dbReference type="AlphaFoldDB" id="A0A834KEZ0"/>
<name>A0A834KEZ0_VESPE</name>
<accession>A0A834KEZ0</accession>
<protein>
    <submittedName>
        <fullName evidence="2">Uncharacterized protein</fullName>
    </submittedName>
</protein>
<proteinExistence type="predicted"/>
<dbReference type="EMBL" id="JACSDY010000015">
    <property type="protein sequence ID" value="KAF7406719.1"/>
    <property type="molecule type" value="Genomic_DNA"/>
</dbReference>
<evidence type="ECO:0000313" key="3">
    <source>
        <dbReference type="Proteomes" id="UP000600918"/>
    </source>
</evidence>
<feature type="compositionally biased region" description="Basic and acidic residues" evidence="1">
    <location>
        <begin position="22"/>
        <end position="37"/>
    </location>
</feature>
<sequence>MKGRKSHEKLDEYELKVATVRKGKDVVKEAKRVREKSATSGKRKKKLEDARRRKRSGGGFQEDPDSGPGPRALSRLIKRTPKRGPASCRGKMPSHCASLQSPQRPLAATLEETNDGSGGCAAKGGWLIRGWKVRRKKRREAARKP</sequence>
<organism evidence="2 3">
    <name type="scientific">Vespula pensylvanica</name>
    <name type="common">Western yellow jacket</name>
    <name type="synonym">Wasp</name>
    <dbReference type="NCBI Taxonomy" id="30213"/>
    <lineage>
        <taxon>Eukaryota</taxon>
        <taxon>Metazoa</taxon>
        <taxon>Ecdysozoa</taxon>
        <taxon>Arthropoda</taxon>
        <taxon>Hexapoda</taxon>
        <taxon>Insecta</taxon>
        <taxon>Pterygota</taxon>
        <taxon>Neoptera</taxon>
        <taxon>Endopterygota</taxon>
        <taxon>Hymenoptera</taxon>
        <taxon>Apocrita</taxon>
        <taxon>Aculeata</taxon>
        <taxon>Vespoidea</taxon>
        <taxon>Vespidae</taxon>
        <taxon>Vespinae</taxon>
        <taxon>Vespula</taxon>
    </lineage>
</organism>
<comment type="caution">
    <text evidence="2">The sequence shown here is derived from an EMBL/GenBank/DDBJ whole genome shotgun (WGS) entry which is preliminary data.</text>
</comment>
<reference evidence="2" key="1">
    <citation type="journal article" date="2020" name="G3 (Bethesda)">
        <title>High-Quality Assemblies for Three Invasive Social Wasps from the &lt;i&gt;Vespula&lt;/i&gt; Genus.</title>
        <authorList>
            <person name="Harrop T.W.R."/>
            <person name="Guhlin J."/>
            <person name="McLaughlin G.M."/>
            <person name="Permina E."/>
            <person name="Stockwell P."/>
            <person name="Gilligan J."/>
            <person name="Le Lec M.F."/>
            <person name="Gruber M.A.M."/>
            <person name="Quinn O."/>
            <person name="Lovegrove M."/>
            <person name="Duncan E.J."/>
            <person name="Remnant E.J."/>
            <person name="Van Eeckhoven J."/>
            <person name="Graham B."/>
            <person name="Knapp R.A."/>
            <person name="Langford K.W."/>
            <person name="Kronenberg Z."/>
            <person name="Press M.O."/>
            <person name="Eacker S.M."/>
            <person name="Wilson-Rankin E.E."/>
            <person name="Purcell J."/>
            <person name="Lester P.J."/>
            <person name="Dearden P.K."/>
        </authorList>
    </citation>
    <scope>NUCLEOTIDE SEQUENCE</scope>
    <source>
        <strain evidence="2">Volc-1</strain>
    </source>
</reference>